<feature type="region of interest" description="Disordered" evidence="1">
    <location>
        <begin position="1"/>
        <end position="29"/>
    </location>
</feature>
<proteinExistence type="predicted"/>
<evidence type="ECO:0000313" key="2">
    <source>
        <dbReference type="EMBL" id="KAL0303063.1"/>
    </source>
</evidence>
<accession>A0AAW2K9F6</accession>
<reference evidence="2" key="1">
    <citation type="submission" date="2020-06" db="EMBL/GenBank/DDBJ databases">
        <authorList>
            <person name="Li T."/>
            <person name="Hu X."/>
            <person name="Zhang T."/>
            <person name="Song X."/>
            <person name="Zhang H."/>
            <person name="Dai N."/>
            <person name="Sheng W."/>
            <person name="Hou X."/>
            <person name="Wei L."/>
        </authorList>
    </citation>
    <scope>NUCLEOTIDE SEQUENCE</scope>
    <source>
        <strain evidence="2">G02</strain>
        <tissue evidence="2">Leaf</tissue>
    </source>
</reference>
<dbReference type="AlphaFoldDB" id="A0AAW2K9F6"/>
<sequence>MVTAFRHLINEEEEETEGEASSPWEEEQVVRDLRPVHPSSSVDLGPSSLQSSHLTQMRQDFFIPDSQVIYILGPQARAPFPPPNCLAFFCAQFLAGLRFPIPPFYQEVARSAGP</sequence>
<evidence type="ECO:0000256" key="1">
    <source>
        <dbReference type="SAM" id="MobiDB-lite"/>
    </source>
</evidence>
<organism evidence="2">
    <name type="scientific">Sesamum radiatum</name>
    <name type="common">Black benniseed</name>
    <dbReference type="NCBI Taxonomy" id="300843"/>
    <lineage>
        <taxon>Eukaryota</taxon>
        <taxon>Viridiplantae</taxon>
        <taxon>Streptophyta</taxon>
        <taxon>Embryophyta</taxon>
        <taxon>Tracheophyta</taxon>
        <taxon>Spermatophyta</taxon>
        <taxon>Magnoliopsida</taxon>
        <taxon>eudicotyledons</taxon>
        <taxon>Gunneridae</taxon>
        <taxon>Pentapetalae</taxon>
        <taxon>asterids</taxon>
        <taxon>lamiids</taxon>
        <taxon>Lamiales</taxon>
        <taxon>Pedaliaceae</taxon>
        <taxon>Sesamum</taxon>
    </lineage>
</organism>
<gene>
    <name evidence="2" type="ORF">Sradi_6174400</name>
</gene>
<reference evidence="2" key="2">
    <citation type="journal article" date="2024" name="Plant">
        <title>Genomic evolution and insights into agronomic trait innovations of Sesamum species.</title>
        <authorList>
            <person name="Miao H."/>
            <person name="Wang L."/>
            <person name="Qu L."/>
            <person name="Liu H."/>
            <person name="Sun Y."/>
            <person name="Le M."/>
            <person name="Wang Q."/>
            <person name="Wei S."/>
            <person name="Zheng Y."/>
            <person name="Lin W."/>
            <person name="Duan Y."/>
            <person name="Cao H."/>
            <person name="Xiong S."/>
            <person name="Wang X."/>
            <person name="Wei L."/>
            <person name="Li C."/>
            <person name="Ma Q."/>
            <person name="Ju M."/>
            <person name="Zhao R."/>
            <person name="Li G."/>
            <person name="Mu C."/>
            <person name="Tian Q."/>
            <person name="Mei H."/>
            <person name="Zhang T."/>
            <person name="Gao T."/>
            <person name="Zhang H."/>
        </authorList>
    </citation>
    <scope>NUCLEOTIDE SEQUENCE</scope>
    <source>
        <strain evidence="2">G02</strain>
    </source>
</reference>
<name>A0AAW2K9F6_SESRA</name>
<protein>
    <submittedName>
        <fullName evidence="2">Uncharacterized protein</fullName>
    </submittedName>
</protein>
<dbReference type="EMBL" id="JACGWJ010000029">
    <property type="protein sequence ID" value="KAL0303063.1"/>
    <property type="molecule type" value="Genomic_DNA"/>
</dbReference>
<comment type="caution">
    <text evidence="2">The sequence shown here is derived from an EMBL/GenBank/DDBJ whole genome shotgun (WGS) entry which is preliminary data.</text>
</comment>